<comment type="similarity">
    <text evidence="2">Belongs to the TMEM86 family.</text>
</comment>
<keyword evidence="3" id="KW-0812">Transmembrane</keyword>
<evidence type="ECO:0000256" key="1">
    <source>
        <dbReference type="ARBA" id="ARBA00004141"/>
    </source>
</evidence>
<gene>
    <name evidence="6" type="ORF">GO986_11175</name>
</gene>
<organism evidence="6 7">
    <name type="scientific">Deinococcus arboris</name>
    <dbReference type="NCBI Taxonomy" id="2682977"/>
    <lineage>
        <taxon>Bacteria</taxon>
        <taxon>Thermotogati</taxon>
        <taxon>Deinococcota</taxon>
        <taxon>Deinococci</taxon>
        <taxon>Deinococcales</taxon>
        <taxon>Deinococcaceae</taxon>
        <taxon>Deinococcus</taxon>
    </lineage>
</organism>
<proteinExistence type="inferred from homology"/>
<protein>
    <recommendedName>
        <fullName evidence="8">Lysoplasmalogenase</fullName>
    </recommendedName>
</protein>
<evidence type="ECO:0008006" key="8">
    <source>
        <dbReference type="Google" id="ProtNLM"/>
    </source>
</evidence>
<accession>A0A7C9I3D5</accession>
<dbReference type="GO" id="GO:0016020">
    <property type="term" value="C:membrane"/>
    <property type="evidence" value="ECO:0007669"/>
    <property type="project" value="UniProtKB-SubCell"/>
</dbReference>
<evidence type="ECO:0000256" key="5">
    <source>
        <dbReference type="ARBA" id="ARBA00023136"/>
    </source>
</evidence>
<keyword evidence="5" id="KW-0472">Membrane</keyword>
<evidence type="ECO:0000256" key="2">
    <source>
        <dbReference type="ARBA" id="ARBA00007375"/>
    </source>
</evidence>
<dbReference type="RefSeq" id="WP_157459386.1">
    <property type="nucleotide sequence ID" value="NZ_WQLB01000013.1"/>
</dbReference>
<evidence type="ECO:0000313" key="6">
    <source>
        <dbReference type="EMBL" id="MVN87331.1"/>
    </source>
</evidence>
<reference evidence="6 7" key="1">
    <citation type="submission" date="2019-12" db="EMBL/GenBank/DDBJ databases">
        <title>Deinococcus sp. HMF7620 Genome sequencing and assembly.</title>
        <authorList>
            <person name="Kang H."/>
            <person name="Kim H."/>
            <person name="Joh K."/>
        </authorList>
    </citation>
    <scope>NUCLEOTIDE SEQUENCE [LARGE SCALE GENOMIC DNA]</scope>
    <source>
        <strain evidence="6 7">HMF7620</strain>
    </source>
</reference>
<keyword evidence="4" id="KW-1133">Transmembrane helix</keyword>
<comment type="subcellular location">
    <subcellularLocation>
        <location evidence="1">Membrane</location>
        <topology evidence="1">Multi-pass membrane protein</topology>
    </subcellularLocation>
</comment>
<dbReference type="InterPro" id="IPR012506">
    <property type="entry name" value="TMEM86B-like"/>
</dbReference>
<name>A0A7C9I3D5_9DEIO</name>
<evidence type="ECO:0000256" key="4">
    <source>
        <dbReference type="ARBA" id="ARBA00022989"/>
    </source>
</evidence>
<evidence type="ECO:0000313" key="7">
    <source>
        <dbReference type="Proteomes" id="UP000483286"/>
    </source>
</evidence>
<dbReference type="Pfam" id="PF07947">
    <property type="entry name" value="YhhN"/>
    <property type="match status" value="1"/>
</dbReference>
<dbReference type="AlphaFoldDB" id="A0A7C9I3D5"/>
<comment type="caution">
    <text evidence="6">The sequence shown here is derived from an EMBL/GenBank/DDBJ whole genome shotgun (WGS) entry which is preliminary data.</text>
</comment>
<sequence length="226" mass="24047">MTSWPFRLSAAATVAAGALDNPRAHQAAEVSLILTLAAEVLARAPERHPRDTALLLGALGASGLGGFQIATATHLPDPQGHPAGFQRGAAWYALAQALYIGLLWGRGARPHTGHWPLRGAAAGVGLALLWRHDRASLPVLSGYGALLSLMALLAADPRLPPEASRHLRAGGWMFVASDLLILVRRYLRRGSLSRALTEALMLSLYAAAQRRLVDGLLTLTRQEQTA</sequence>
<keyword evidence="7" id="KW-1185">Reference proteome</keyword>
<dbReference type="EMBL" id="WQLB01000013">
    <property type="protein sequence ID" value="MVN87331.1"/>
    <property type="molecule type" value="Genomic_DNA"/>
</dbReference>
<dbReference type="Proteomes" id="UP000483286">
    <property type="component" value="Unassembled WGS sequence"/>
</dbReference>
<evidence type="ECO:0000256" key="3">
    <source>
        <dbReference type="ARBA" id="ARBA00022692"/>
    </source>
</evidence>